<evidence type="ECO:0000256" key="4">
    <source>
        <dbReference type="ARBA" id="ARBA00022496"/>
    </source>
</evidence>
<dbReference type="PANTHER" id="PTHR43185:SF1">
    <property type="entry name" value="FE(2+) TRANSPORTER FEOB"/>
    <property type="match status" value="1"/>
</dbReference>
<evidence type="ECO:0000313" key="17">
    <source>
        <dbReference type="EMBL" id="MDV0442270.1"/>
    </source>
</evidence>
<feature type="transmembrane region" description="Helical" evidence="15">
    <location>
        <begin position="369"/>
        <end position="391"/>
    </location>
</feature>
<protein>
    <recommendedName>
        <fullName evidence="12">Ferrous iron transport protein B</fullName>
    </recommendedName>
</protein>
<evidence type="ECO:0000259" key="16">
    <source>
        <dbReference type="PROSITE" id="PS51711"/>
    </source>
</evidence>
<dbReference type="PROSITE" id="PS51711">
    <property type="entry name" value="G_FEOB"/>
    <property type="match status" value="1"/>
</dbReference>
<dbReference type="InterPro" id="IPR011642">
    <property type="entry name" value="Gate_dom"/>
</dbReference>
<keyword evidence="6 13" id="KW-0547">Nucleotide-binding</keyword>
<dbReference type="CDD" id="cd01879">
    <property type="entry name" value="FeoB"/>
    <property type="match status" value="1"/>
</dbReference>
<evidence type="ECO:0000256" key="8">
    <source>
        <dbReference type="ARBA" id="ARBA00023004"/>
    </source>
</evidence>
<feature type="transmembrane region" description="Helical" evidence="15">
    <location>
        <begin position="263"/>
        <end position="289"/>
    </location>
</feature>
<evidence type="ECO:0000256" key="7">
    <source>
        <dbReference type="ARBA" id="ARBA00022989"/>
    </source>
</evidence>
<dbReference type="SUPFAM" id="SSF52540">
    <property type="entry name" value="P-loop containing nucleoside triphosphate hydrolases"/>
    <property type="match status" value="1"/>
</dbReference>
<keyword evidence="11 15" id="KW-0472">Membrane</keyword>
<dbReference type="GO" id="GO:0015093">
    <property type="term" value="F:ferrous iron transmembrane transporter activity"/>
    <property type="evidence" value="ECO:0007669"/>
    <property type="project" value="UniProtKB-UniRule"/>
</dbReference>
<comment type="caution">
    <text evidence="17">The sequence shown here is derived from an EMBL/GenBank/DDBJ whole genome shotgun (WGS) entry which is preliminary data.</text>
</comment>
<evidence type="ECO:0000256" key="12">
    <source>
        <dbReference type="NCBIfam" id="TIGR00437"/>
    </source>
</evidence>
<keyword evidence="4" id="KW-0410">Iron transport</keyword>
<dbReference type="GO" id="GO:0046872">
    <property type="term" value="F:metal ion binding"/>
    <property type="evidence" value="ECO:0007669"/>
    <property type="project" value="UniProtKB-KW"/>
</dbReference>
<dbReference type="Pfam" id="PF07664">
    <property type="entry name" value="FeoB_C"/>
    <property type="match status" value="1"/>
</dbReference>
<keyword evidence="14" id="KW-0479">Metal-binding</keyword>
<evidence type="ECO:0000256" key="15">
    <source>
        <dbReference type="SAM" id="Phobius"/>
    </source>
</evidence>
<dbReference type="InterPro" id="IPR050860">
    <property type="entry name" value="FeoB_GTPase"/>
</dbReference>
<evidence type="ECO:0000256" key="14">
    <source>
        <dbReference type="PIRSR" id="PIRSR603373-2"/>
    </source>
</evidence>
<dbReference type="Pfam" id="PF07670">
    <property type="entry name" value="Gate"/>
    <property type="match status" value="2"/>
</dbReference>
<dbReference type="InterPro" id="IPR006073">
    <property type="entry name" value="GTP-bd"/>
</dbReference>
<comment type="subcellular location">
    <subcellularLocation>
        <location evidence="1">Cell membrane</location>
        <topology evidence="1">Multi-pass membrane protein</topology>
    </subcellularLocation>
</comment>
<dbReference type="Gene3D" id="3.40.50.300">
    <property type="entry name" value="P-loop containing nucleotide triphosphate hydrolases"/>
    <property type="match status" value="1"/>
</dbReference>
<sequence>MTPRAVLIGNPSVGKSLIFNHLTGLGVEVSNYPGTTVGVMQGTVHYGDGEFNLVDLPGIYSLAGYSVEEEMVREYLLTEEISLLIAVLDAKHLERNLYLLLQVAEMKKPLLVILNMMDDAEAAGKIIDAEALGQKLGVPVIPSVATNGKNLDEIAKAVLKGDVPASSVVIPYDHHIEAAIHSLQKYYGISQPEALWALENLNVRTITPEIHENALIISGEIESRHMMSPEQIVAANRHNLAKQIAASVTKDAPPRRRRDLDELLTRGFPGLPILIIIMVSILLIVFTLGGILEEIIVTLMTTYIADPFHALNLDPLVDTVGGAVILALMSGLGIAFPYVFLFYLFISVLEDTGYLTRAAFLADRSMHKLGLHGQGLIPMVLSFGCSVPAIMSTRLLPTKREQFIASVLVTMLPCSARTVVISGIVASFIGFGAAFSIYVIVFILVFVVGCILSRVTPGEQFGMILEMAQLRKPVASHVLRKSWTRVREFIYIAMPLLLVSSIFLGLFEYYGLVQMFEEFINPFSTAVLGLPGFAFTALMFGILRKEMAFETLAVMGGTTDLTSILSTSQLYIFALVCALFIPCISTIAVLMREIGGRRALMITVFTLCLGLGVGALAKLILIG</sequence>
<feature type="binding site" evidence="13">
    <location>
        <begin position="115"/>
        <end position="118"/>
    </location>
    <ligand>
        <name>GTP</name>
        <dbReference type="ChEBI" id="CHEBI:37565"/>
        <label>1</label>
    </ligand>
</feature>
<dbReference type="GO" id="GO:0005886">
    <property type="term" value="C:plasma membrane"/>
    <property type="evidence" value="ECO:0007669"/>
    <property type="project" value="UniProtKB-SubCell"/>
</dbReference>
<feature type="transmembrane region" description="Helical" evidence="15">
    <location>
        <begin position="435"/>
        <end position="455"/>
    </location>
</feature>
<feature type="transmembrane region" description="Helical" evidence="15">
    <location>
        <begin position="489"/>
        <end position="507"/>
    </location>
</feature>
<dbReference type="EMBL" id="JAWDKA010000008">
    <property type="protein sequence ID" value="MDV0442270.1"/>
    <property type="molecule type" value="Genomic_DNA"/>
</dbReference>
<feature type="transmembrane region" description="Helical" evidence="15">
    <location>
        <begin position="519"/>
        <end position="540"/>
    </location>
</feature>
<evidence type="ECO:0000256" key="5">
    <source>
        <dbReference type="ARBA" id="ARBA00022692"/>
    </source>
</evidence>
<dbReference type="RefSeq" id="WP_338094686.1">
    <property type="nucleotide sequence ID" value="NZ_JAWDKA010000008.1"/>
</dbReference>
<evidence type="ECO:0000256" key="6">
    <source>
        <dbReference type="ARBA" id="ARBA00022741"/>
    </source>
</evidence>
<feature type="binding site" evidence="14">
    <location>
        <position position="23"/>
    </location>
    <ligand>
        <name>Mg(2+)</name>
        <dbReference type="ChEBI" id="CHEBI:18420"/>
        <label>2</label>
    </ligand>
</feature>
<dbReference type="InterPro" id="IPR005225">
    <property type="entry name" value="Small_GTP-bd"/>
</dbReference>
<dbReference type="InterPro" id="IPR003373">
    <property type="entry name" value="Fe2_transport_prot-B"/>
</dbReference>
<evidence type="ECO:0000313" key="18">
    <source>
        <dbReference type="Proteomes" id="UP001273136"/>
    </source>
</evidence>
<organism evidence="17 18">
    <name type="scientific">Methanorbis furvi</name>
    <dbReference type="NCBI Taxonomy" id="3028299"/>
    <lineage>
        <taxon>Archaea</taxon>
        <taxon>Methanobacteriati</taxon>
        <taxon>Methanobacteriota</taxon>
        <taxon>Stenosarchaea group</taxon>
        <taxon>Methanomicrobia</taxon>
        <taxon>Methanomicrobiales</taxon>
        <taxon>Methanocorpusculaceae</taxon>
        <taxon>Methanorbis</taxon>
    </lineage>
</organism>
<dbReference type="GO" id="GO:0005525">
    <property type="term" value="F:GTP binding"/>
    <property type="evidence" value="ECO:0007669"/>
    <property type="project" value="UniProtKB-KW"/>
</dbReference>
<feature type="binding site" evidence="13">
    <location>
        <begin position="144"/>
        <end position="146"/>
    </location>
    <ligand>
        <name>GTP</name>
        <dbReference type="ChEBI" id="CHEBI:37565"/>
        <label>1</label>
    </ligand>
</feature>
<keyword evidence="5 15" id="KW-0812">Transmembrane</keyword>
<dbReference type="InterPro" id="IPR030389">
    <property type="entry name" value="G_FEOB_dom"/>
</dbReference>
<feature type="binding site" evidence="14">
    <location>
        <position position="24"/>
    </location>
    <ligand>
        <name>Mg(2+)</name>
        <dbReference type="ChEBI" id="CHEBI:18420"/>
        <label>2</label>
    </ligand>
</feature>
<keyword evidence="3" id="KW-1003">Cell membrane</keyword>
<proteinExistence type="predicted"/>
<evidence type="ECO:0000256" key="9">
    <source>
        <dbReference type="ARBA" id="ARBA00023065"/>
    </source>
</evidence>
<dbReference type="AlphaFoldDB" id="A0AAE4MCA4"/>
<dbReference type="PANTHER" id="PTHR43185">
    <property type="entry name" value="FERROUS IRON TRANSPORT PROTEIN B"/>
    <property type="match status" value="1"/>
</dbReference>
<dbReference type="PRINTS" id="PR00326">
    <property type="entry name" value="GTP1OBG"/>
</dbReference>
<dbReference type="Proteomes" id="UP001273136">
    <property type="component" value="Unassembled WGS sequence"/>
</dbReference>
<keyword evidence="2" id="KW-0813">Transport</keyword>
<keyword evidence="14" id="KW-0460">Magnesium</keyword>
<reference evidence="17" key="1">
    <citation type="submission" date="2023-06" db="EMBL/GenBank/DDBJ databases">
        <title>Genome sequence of Methancorpusculaceae sp. Ag1.</title>
        <authorList>
            <person name="Protasov E."/>
            <person name="Platt K."/>
            <person name="Poehlein A."/>
            <person name="Daniel R."/>
            <person name="Brune A."/>
        </authorList>
    </citation>
    <scope>NUCLEOTIDE SEQUENCE</scope>
    <source>
        <strain evidence="17">Ag1</strain>
    </source>
</reference>
<feature type="transmembrane region" description="Helical" evidence="15">
    <location>
        <begin position="325"/>
        <end position="349"/>
    </location>
</feature>
<feature type="domain" description="FeoB-type G" evidence="16">
    <location>
        <begin position="2"/>
        <end position="164"/>
    </location>
</feature>
<keyword evidence="8" id="KW-0408">Iron</keyword>
<feature type="transmembrane region" description="Helical" evidence="15">
    <location>
        <begin position="602"/>
        <end position="622"/>
    </location>
</feature>
<feature type="transmembrane region" description="Helical" evidence="15">
    <location>
        <begin position="571"/>
        <end position="590"/>
    </location>
</feature>
<evidence type="ECO:0000256" key="10">
    <source>
        <dbReference type="ARBA" id="ARBA00023134"/>
    </source>
</evidence>
<keyword evidence="9" id="KW-0406">Ion transport</keyword>
<evidence type="ECO:0000256" key="3">
    <source>
        <dbReference type="ARBA" id="ARBA00022475"/>
    </source>
</evidence>
<keyword evidence="18" id="KW-1185">Reference proteome</keyword>
<gene>
    <name evidence="17" type="primary">feoB_2</name>
    <name evidence="17" type="ORF">McpAg1_15040</name>
</gene>
<accession>A0AAE4MCA4</accession>
<dbReference type="InterPro" id="IPR011640">
    <property type="entry name" value="Fe2_transport_prot_B_C"/>
</dbReference>
<dbReference type="NCBIfam" id="TIGR00437">
    <property type="entry name" value="feoB"/>
    <property type="match status" value="1"/>
</dbReference>
<dbReference type="Pfam" id="PF02421">
    <property type="entry name" value="FeoB_N"/>
    <property type="match status" value="1"/>
</dbReference>
<feature type="binding site" evidence="14">
    <location>
        <position position="20"/>
    </location>
    <ligand>
        <name>Mg(2+)</name>
        <dbReference type="ChEBI" id="CHEBI:18420"/>
        <label>2</label>
    </ligand>
</feature>
<feature type="transmembrane region" description="Helical" evidence="15">
    <location>
        <begin position="403"/>
        <end position="429"/>
    </location>
</feature>
<evidence type="ECO:0000256" key="1">
    <source>
        <dbReference type="ARBA" id="ARBA00004651"/>
    </source>
</evidence>
<name>A0AAE4MCA4_9EURY</name>
<evidence type="ECO:0000256" key="2">
    <source>
        <dbReference type="ARBA" id="ARBA00022448"/>
    </source>
</evidence>
<keyword evidence="10 13" id="KW-0342">GTP-binding</keyword>
<feature type="binding site" evidence="13">
    <location>
        <begin position="55"/>
        <end position="58"/>
    </location>
    <ligand>
        <name>GTP</name>
        <dbReference type="ChEBI" id="CHEBI:37565"/>
        <label>1</label>
    </ligand>
</feature>
<evidence type="ECO:0000256" key="11">
    <source>
        <dbReference type="ARBA" id="ARBA00023136"/>
    </source>
</evidence>
<keyword evidence="7 15" id="KW-1133">Transmembrane helix</keyword>
<dbReference type="NCBIfam" id="TIGR00231">
    <property type="entry name" value="small_GTP"/>
    <property type="match status" value="1"/>
</dbReference>
<feature type="binding site" evidence="13">
    <location>
        <begin position="9"/>
        <end position="16"/>
    </location>
    <ligand>
        <name>GTP</name>
        <dbReference type="ChEBI" id="CHEBI:37565"/>
        <label>1</label>
    </ligand>
</feature>
<evidence type="ECO:0000256" key="13">
    <source>
        <dbReference type="PIRSR" id="PIRSR603373-1"/>
    </source>
</evidence>
<dbReference type="InterPro" id="IPR027417">
    <property type="entry name" value="P-loop_NTPase"/>
</dbReference>